<organism evidence="10 11">
    <name type="scientific">Heterodera schachtii</name>
    <name type="common">Sugarbeet cyst nematode worm</name>
    <name type="synonym">Tylenchus schachtii</name>
    <dbReference type="NCBI Taxonomy" id="97005"/>
    <lineage>
        <taxon>Eukaryota</taxon>
        <taxon>Metazoa</taxon>
        <taxon>Ecdysozoa</taxon>
        <taxon>Nematoda</taxon>
        <taxon>Chromadorea</taxon>
        <taxon>Rhabditida</taxon>
        <taxon>Tylenchina</taxon>
        <taxon>Tylenchomorpha</taxon>
        <taxon>Tylenchoidea</taxon>
        <taxon>Heteroderidae</taxon>
        <taxon>Heteroderinae</taxon>
        <taxon>Heterodera</taxon>
    </lineage>
</organism>
<reference evidence="10 11" key="1">
    <citation type="submission" date="2024-10" db="EMBL/GenBank/DDBJ databases">
        <authorList>
            <person name="Kim D."/>
        </authorList>
    </citation>
    <scope>NUCLEOTIDE SEQUENCE [LARGE SCALE GENOMIC DNA]</scope>
    <source>
        <strain evidence="10">Taebaek</strain>
    </source>
</reference>
<keyword evidence="4 8" id="KW-0560">Oxidoreductase</keyword>
<comment type="caution">
    <text evidence="10">The sequence shown here is derived from an EMBL/GenBank/DDBJ whole genome shotgun (WGS) entry which is preliminary data.</text>
</comment>
<keyword evidence="6 8" id="KW-0503">Monooxygenase</keyword>
<feature type="region of interest" description="Disordered" evidence="9">
    <location>
        <begin position="129"/>
        <end position="152"/>
    </location>
</feature>
<evidence type="ECO:0000256" key="7">
    <source>
        <dbReference type="ARBA" id="ARBA00043906"/>
    </source>
</evidence>
<evidence type="ECO:0000256" key="4">
    <source>
        <dbReference type="ARBA" id="ARBA00023002"/>
    </source>
</evidence>
<dbReference type="PANTHER" id="PTHR24302:SF15">
    <property type="entry name" value="FATTY-ACID PEROXYGENASE"/>
    <property type="match status" value="1"/>
</dbReference>
<keyword evidence="3 8" id="KW-0479">Metal-binding</keyword>
<accession>A0ABD2ISS1</accession>
<evidence type="ECO:0000256" key="1">
    <source>
        <dbReference type="ARBA" id="ARBA00010617"/>
    </source>
</evidence>
<comment type="function">
    <text evidence="7">Cytochromes P450 are a group of heme-thiolate monooxygenases. They oxidize a variety of structurally unrelated compounds, including steroids, fatty acids, and xenobiotics.</text>
</comment>
<evidence type="ECO:0008006" key="12">
    <source>
        <dbReference type="Google" id="ProtNLM"/>
    </source>
</evidence>
<evidence type="ECO:0000256" key="3">
    <source>
        <dbReference type="ARBA" id="ARBA00022723"/>
    </source>
</evidence>
<evidence type="ECO:0000256" key="6">
    <source>
        <dbReference type="ARBA" id="ARBA00023033"/>
    </source>
</evidence>
<dbReference type="InterPro" id="IPR050705">
    <property type="entry name" value="Cytochrome_P450_3A"/>
</dbReference>
<dbReference type="Proteomes" id="UP001620645">
    <property type="component" value="Unassembled WGS sequence"/>
</dbReference>
<dbReference type="Gene3D" id="1.10.630.10">
    <property type="entry name" value="Cytochrome P450"/>
    <property type="match status" value="1"/>
</dbReference>
<keyword evidence="11" id="KW-1185">Reference proteome</keyword>
<dbReference type="Pfam" id="PF00067">
    <property type="entry name" value="p450"/>
    <property type="match status" value="1"/>
</dbReference>
<gene>
    <name evidence="10" type="ORF">niasHS_013632</name>
</gene>
<evidence type="ECO:0000313" key="11">
    <source>
        <dbReference type="Proteomes" id="UP001620645"/>
    </source>
</evidence>
<sequence length="179" mass="20103">MKVANVDTFLWPKLLYGIDELRNQYNSGSNPQMSSLCFAYDQSTRKVWLSKGISWLDIDPLPASAHYYAFGGGPRICIGMRFALLEEKMALVRLLGRYSLAKTEQTEKLLKVNSQVVLNPGAVMRHAPKIHSWPKSSPPPQIGRETARRHHGDSARYLRNACHQTVNTGETAPASKSHR</sequence>
<dbReference type="GO" id="GO:0004497">
    <property type="term" value="F:monooxygenase activity"/>
    <property type="evidence" value="ECO:0007669"/>
    <property type="project" value="UniProtKB-KW"/>
</dbReference>
<comment type="similarity">
    <text evidence="1 8">Belongs to the cytochrome P450 family.</text>
</comment>
<dbReference type="SUPFAM" id="SSF48264">
    <property type="entry name" value="Cytochrome P450"/>
    <property type="match status" value="1"/>
</dbReference>
<dbReference type="EMBL" id="JBICCN010000306">
    <property type="protein sequence ID" value="KAL3079238.1"/>
    <property type="molecule type" value="Genomic_DNA"/>
</dbReference>
<evidence type="ECO:0000313" key="10">
    <source>
        <dbReference type="EMBL" id="KAL3079238.1"/>
    </source>
</evidence>
<dbReference type="InterPro" id="IPR017972">
    <property type="entry name" value="Cyt_P450_CS"/>
</dbReference>
<proteinExistence type="inferred from homology"/>
<evidence type="ECO:0000256" key="8">
    <source>
        <dbReference type="RuleBase" id="RU000461"/>
    </source>
</evidence>
<dbReference type="InterPro" id="IPR001128">
    <property type="entry name" value="Cyt_P450"/>
</dbReference>
<evidence type="ECO:0000256" key="5">
    <source>
        <dbReference type="ARBA" id="ARBA00023004"/>
    </source>
</evidence>
<dbReference type="PANTHER" id="PTHR24302">
    <property type="entry name" value="CYTOCHROME P450 FAMILY 3"/>
    <property type="match status" value="1"/>
</dbReference>
<dbReference type="InterPro" id="IPR036396">
    <property type="entry name" value="Cyt_P450_sf"/>
</dbReference>
<dbReference type="AlphaFoldDB" id="A0ABD2ISS1"/>
<keyword evidence="5 8" id="KW-0408">Iron</keyword>
<name>A0ABD2ISS1_HETSC</name>
<dbReference type="PROSITE" id="PS00086">
    <property type="entry name" value="CYTOCHROME_P450"/>
    <property type="match status" value="1"/>
</dbReference>
<dbReference type="GO" id="GO:0046872">
    <property type="term" value="F:metal ion binding"/>
    <property type="evidence" value="ECO:0007669"/>
    <property type="project" value="UniProtKB-KW"/>
</dbReference>
<keyword evidence="2 8" id="KW-0349">Heme</keyword>
<evidence type="ECO:0000256" key="2">
    <source>
        <dbReference type="ARBA" id="ARBA00022617"/>
    </source>
</evidence>
<protein>
    <recommendedName>
        <fullName evidence="12">Cytochrome P450</fullName>
    </recommendedName>
</protein>
<evidence type="ECO:0000256" key="9">
    <source>
        <dbReference type="SAM" id="MobiDB-lite"/>
    </source>
</evidence>